<sequence length="198" mass="23227">MSMETGDIILTTCGNYFSGTIVPGKLTHCCIFFGKNLKTHIRNYFLSPKNVTKFYNSGLYDRFGSVAQYINSHNNTDLYTMNYFRRGAVFVPLTEILERERYLVLRTPYLDTPERKAVFNKKIKTHILDDIFKSYFVLPDVILSHNYTYCFKSGFQIHERIHKELGVDLVNNYSYFMGMPLYLSTTFLSEFDIVFEKN</sequence>
<organism evidence="1 2">
    <name type="scientific">Salmon gill poxvirus</name>
    <dbReference type="NCBI Taxonomy" id="1680908"/>
    <lineage>
        <taxon>Viruses</taxon>
        <taxon>Varidnaviria</taxon>
        <taxon>Bamfordvirae</taxon>
        <taxon>Nucleocytoviricota</taxon>
        <taxon>Pokkesviricetes</taxon>
        <taxon>Chitovirales</taxon>
        <taxon>Poxviridae</taxon>
        <taxon>Chordopoxvirinae</taxon>
        <taxon>Salmonpoxvirus</taxon>
        <taxon>Salmonpoxvirus gillpox</taxon>
        <taxon>Salmon gillpox virus</taxon>
    </lineage>
</organism>
<reference evidence="1 2" key="1">
    <citation type="journal article" date="2015" name="J. Virol.">
        <title>Salmon gill poxvirus, the deepest representative of the Chordopoxvirinae.</title>
        <authorList>
            <person name="Gjessing M.C."/>
            <person name="Yutin N."/>
            <person name="Tengs T."/>
            <person name="Senkevich T."/>
            <person name="Koonin E.V."/>
            <person name="Ronning H.P."/>
            <person name="Alarson M."/>
            <person name="Ylving S."/>
            <person name="Lie K.-I."/>
            <person name="Saure B."/>
            <person name="Tran L."/>
            <person name="Moss B."/>
            <person name="Dale O.B."/>
        </authorList>
    </citation>
    <scope>NUCLEOTIDE SEQUENCE [LARGE SCALE GENOMIC DNA]</scope>
    <source>
        <strain evidence="1">2012-04-F277-L3G</strain>
    </source>
</reference>
<dbReference type="RefSeq" id="YP_009162516.1">
    <property type="nucleotide sequence ID" value="NC_027707.1"/>
</dbReference>
<keyword evidence="2" id="KW-1185">Reference proteome</keyword>
<dbReference type="OrthoDB" id="14670at10239"/>
<protein>
    <submittedName>
        <fullName evidence="1">Uncharacterized protein</fullName>
    </submittedName>
</protein>
<dbReference type="KEGG" id="vg:25392311"/>
<evidence type="ECO:0000313" key="2">
    <source>
        <dbReference type="Proteomes" id="UP000105007"/>
    </source>
</evidence>
<accession>A0A0H4XWP0</accession>
<dbReference type="EMBL" id="KT159937">
    <property type="protein sequence ID" value="AKR04268.1"/>
    <property type="molecule type" value="Genomic_DNA"/>
</dbReference>
<name>A0A0H4XWP0_9POXV</name>
<gene>
    <name evidence="1" type="ORF">SGPV144</name>
</gene>
<evidence type="ECO:0000313" key="1">
    <source>
        <dbReference type="EMBL" id="AKR04268.1"/>
    </source>
</evidence>
<dbReference type="GeneID" id="25392311"/>
<dbReference type="Proteomes" id="UP000105007">
    <property type="component" value="Segment"/>
</dbReference>
<proteinExistence type="predicted"/>